<dbReference type="SUPFAM" id="SSF51905">
    <property type="entry name" value="FAD/NAD(P)-binding domain"/>
    <property type="match status" value="1"/>
</dbReference>
<dbReference type="InterPro" id="IPR050982">
    <property type="entry name" value="Auxin_biosynth/cation_transpt"/>
</dbReference>
<dbReference type="PANTHER" id="PTHR43539:SF68">
    <property type="entry name" value="FLAVIN-BINDING MONOOXYGENASE-LIKE PROTEIN (AFU_ORTHOLOGUE AFUA_4G09220)"/>
    <property type="match status" value="1"/>
</dbReference>
<dbReference type="EMBL" id="MU251265">
    <property type="protein sequence ID" value="KAG9251958.1"/>
    <property type="molecule type" value="Genomic_DNA"/>
</dbReference>
<dbReference type="RefSeq" id="XP_046115882.1">
    <property type="nucleotide sequence ID" value="XM_046266674.1"/>
</dbReference>
<evidence type="ECO:0008006" key="4">
    <source>
        <dbReference type="Google" id="ProtNLM"/>
    </source>
</evidence>
<dbReference type="GO" id="GO:0004497">
    <property type="term" value="F:monooxygenase activity"/>
    <property type="evidence" value="ECO:0007669"/>
    <property type="project" value="TreeGrafter"/>
</dbReference>
<dbReference type="AlphaFoldDB" id="A0A9P7ZI82"/>
<accession>A0A9P7ZI82</accession>
<dbReference type="Proteomes" id="UP000887229">
    <property type="component" value="Unassembled WGS sequence"/>
</dbReference>
<protein>
    <recommendedName>
        <fullName evidence="4">FAD/NAD(P)-binding domain-containing protein</fullName>
    </recommendedName>
</protein>
<dbReference type="PANTHER" id="PTHR43539">
    <property type="entry name" value="FLAVIN-BINDING MONOOXYGENASE-LIKE PROTEIN (AFU_ORTHOLOGUE AFUA_4G09220)"/>
    <property type="match status" value="1"/>
</dbReference>
<dbReference type="GO" id="GO:0050660">
    <property type="term" value="F:flavin adenine dinucleotide binding"/>
    <property type="evidence" value="ECO:0007669"/>
    <property type="project" value="TreeGrafter"/>
</dbReference>
<gene>
    <name evidence="2" type="ORF">F5Z01DRAFT_727806</name>
</gene>
<name>A0A9P7ZI82_9HYPO</name>
<dbReference type="OrthoDB" id="74360at2759"/>
<dbReference type="GeneID" id="70297577"/>
<sequence>MPPRADLRTLMKEYPLPNIPPGIVSPESTVDNAPTVQAQTVLDRLSAGIAAKNASAIAACFYDTQAWWKDSLALTYHLRTFMSPNVIAEALLELVDHRGCGKLSAEGEAVFIPATPFLQFIDCAINFRTSTPGATCTGKIVLLPSKTANDSVEWKIWVLNTRLESLNLHPEDEKLLHAPAQRIDSAGDLETDVLILGAGNAAVSLAARLKALGVSYIMAEKNAKVGDNWALRYDNLKFHVPTSFCEMPYLNYRDELKSPHLLSKNDLAEQVIRYVEAFHLNVITSAKLIYTVWDKKTRTWQATFDTLAGPRAVKAKHFVQATGVGSQKPYLPQIADGGYQGKSMHSQSFRNGKALAADGVKSVIVVGSANTAFDVLEDCHSAGLQVTMVVRSPTFICPTEYVLDQRSLGAYNLGVEAADRLFLSLPSPVDGALAKGLFTMMASQEPDRYKPLADAGFPVLTALDPQCALMSNLIENCGKHYMDVGVTQLIADKKVSLKTLVEPKAFTKTGLEFSDGSVLDADAVIWCTGFDDMNIKKNVADMLGSENAKIEDGQLGPKELASRLDTTWGIDAEGEIRGMWKRHPRLEGVNYWIAGGYTQLHRFHSQTLALQIKAELEGILPPPYLKTPGGYV</sequence>
<evidence type="ECO:0000256" key="1">
    <source>
        <dbReference type="ARBA" id="ARBA00023002"/>
    </source>
</evidence>
<organism evidence="2 3">
    <name type="scientific">Emericellopsis atlantica</name>
    <dbReference type="NCBI Taxonomy" id="2614577"/>
    <lineage>
        <taxon>Eukaryota</taxon>
        <taxon>Fungi</taxon>
        <taxon>Dikarya</taxon>
        <taxon>Ascomycota</taxon>
        <taxon>Pezizomycotina</taxon>
        <taxon>Sordariomycetes</taxon>
        <taxon>Hypocreomycetidae</taxon>
        <taxon>Hypocreales</taxon>
        <taxon>Bionectriaceae</taxon>
        <taxon>Emericellopsis</taxon>
    </lineage>
</organism>
<comment type="caution">
    <text evidence="2">The sequence shown here is derived from an EMBL/GenBank/DDBJ whole genome shotgun (WGS) entry which is preliminary data.</text>
</comment>
<evidence type="ECO:0000313" key="2">
    <source>
        <dbReference type="EMBL" id="KAG9251958.1"/>
    </source>
</evidence>
<evidence type="ECO:0000313" key="3">
    <source>
        <dbReference type="Proteomes" id="UP000887229"/>
    </source>
</evidence>
<keyword evidence="3" id="KW-1185">Reference proteome</keyword>
<dbReference type="Pfam" id="PF13738">
    <property type="entry name" value="Pyr_redox_3"/>
    <property type="match status" value="1"/>
</dbReference>
<keyword evidence="1" id="KW-0560">Oxidoreductase</keyword>
<dbReference type="Gene3D" id="3.50.50.60">
    <property type="entry name" value="FAD/NAD(P)-binding domain"/>
    <property type="match status" value="2"/>
</dbReference>
<reference evidence="2" key="1">
    <citation type="journal article" date="2021" name="IMA Fungus">
        <title>Genomic characterization of three marine fungi, including Emericellopsis atlantica sp. nov. with signatures of a generalist lifestyle and marine biomass degradation.</title>
        <authorList>
            <person name="Hagestad O.C."/>
            <person name="Hou L."/>
            <person name="Andersen J.H."/>
            <person name="Hansen E.H."/>
            <person name="Altermark B."/>
            <person name="Li C."/>
            <person name="Kuhnert E."/>
            <person name="Cox R.J."/>
            <person name="Crous P.W."/>
            <person name="Spatafora J.W."/>
            <person name="Lail K."/>
            <person name="Amirebrahimi M."/>
            <person name="Lipzen A."/>
            <person name="Pangilinan J."/>
            <person name="Andreopoulos W."/>
            <person name="Hayes R.D."/>
            <person name="Ng V."/>
            <person name="Grigoriev I.V."/>
            <person name="Jackson S.A."/>
            <person name="Sutton T.D.S."/>
            <person name="Dobson A.D.W."/>
            <person name="Rama T."/>
        </authorList>
    </citation>
    <scope>NUCLEOTIDE SEQUENCE</scope>
    <source>
        <strain evidence="2">TS7</strain>
    </source>
</reference>
<dbReference type="InterPro" id="IPR036188">
    <property type="entry name" value="FAD/NAD-bd_sf"/>
</dbReference>
<proteinExistence type="predicted"/>